<keyword evidence="2" id="KW-1185">Reference proteome</keyword>
<gene>
    <name evidence="1" type="ORF">A7E78_06865</name>
</gene>
<reference evidence="1 2" key="1">
    <citation type="journal article" date="2017" name="Genome Announc.">
        <title>Complete Genome Sequences of Two Acetylene-Fermenting Pelobacter acetylenicus Strains.</title>
        <authorList>
            <person name="Sutton J.M."/>
            <person name="Baesman S.M."/>
            <person name="Fierst J.L."/>
            <person name="Poret-Peterson A.T."/>
            <person name="Oremland R.S."/>
            <person name="Dunlap D.S."/>
            <person name="Akob D.M."/>
        </authorList>
    </citation>
    <scope>NUCLEOTIDE SEQUENCE [LARGE SCALE GENOMIC DNA]</scope>
    <source>
        <strain evidence="1 2">SFB93</strain>
    </source>
</reference>
<dbReference type="Proteomes" id="UP000182517">
    <property type="component" value="Chromosome"/>
</dbReference>
<evidence type="ECO:0000313" key="2">
    <source>
        <dbReference type="Proteomes" id="UP000182517"/>
    </source>
</evidence>
<dbReference type="KEGG" id="pef:A7E78_06865"/>
<evidence type="ECO:0000313" key="1">
    <source>
        <dbReference type="EMBL" id="APG27580.1"/>
    </source>
</evidence>
<organism evidence="1 2">
    <name type="scientific">Syntrophotalea acetylenivorans</name>
    <dbReference type="NCBI Taxonomy" id="1842532"/>
    <lineage>
        <taxon>Bacteria</taxon>
        <taxon>Pseudomonadati</taxon>
        <taxon>Thermodesulfobacteriota</taxon>
        <taxon>Desulfuromonadia</taxon>
        <taxon>Desulfuromonadales</taxon>
        <taxon>Syntrophotaleaceae</taxon>
        <taxon>Syntrophotalea</taxon>
    </lineage>
</organism>
<name>A0A1L3GNV6_9BACT</name>
<dbReference type="AlphaFoldDB" id="A0A1L3GNV6"/>
<sequence>MAKVKDKLYDKLFRIILRLKRRVASGITEIPDISEKPDWFARRVFLFPELTTCKSLTKTRSRIQQDGGDPGD</sequence>
<proteinExistence type="predicted"/>
<accession>A0A1L3GNV6</accession>
<dbReference type="EMBL" id="CP015519">
    <property type="protein sequence ID" value="APG27580.1"/>
    <property type="molecule type" value="Genomic_DNA"/>
</dbReference>
<protein>
    <submittedName>
        <fullName evidence="1">Uncharacterized protein</fullName>
    </submittedName>
</protein>